<dbReference type="PROSITE" id="PS50011">
    <property type="entry name" value="PROTEIN_KINASE_DOM"/>
    <property type="match status" value="1"/>
</dbReference>
<dbReference type="Pfam" id="PF00069">
    <property type="entry name" value="Pkinase"/>
    <property type="match status" value="1"/>
</dbReference>
<dbReference type="GO" id="GO:0005634">
    <property type="term" value="C:nucleus"/>
    <property type="evidence" value="ECO:0007669"/>
    <property type="project" value="TreeGrafter"/>
</dbReference>
<organism evidence="9 10">
    <name type="scientific">Folsomia candida</name>
    <name type="common">Springtail</name>
    <dbReference type="NCBI Taxonomy" id="158441"/>
    <lineage>
        <taxon>Eukaryota</taxon>
        <taxon>Metazoa</taxon>
        <taxon>Ecdysozoa</taxon>
        <taxon>Arthropoda</taxon>
        <taxon>Hexapoda</taxon>
        <taxon>Collembola</taxon>
        <taxon>Entomobryomorpha</taxon>
        <taxon>Isotomoidea</taxon>
        <taxon>Isotomidae</taxon>
        <taxon>Proisotominae</taxon>
        <taxon>Folsomia</taxon>
    </lineage>
</organism>
<dbReference type="SUPFAM" id="SSF56112">
    <property type="entry name" value="Protein kinase-like (PK-like)"/>
    <property type="match status" value="2"/>
</dbReference>
<accession>A0A226ECX2</accession>
<keyword evidence="4 7" id="KW-0547">Nucleotide-binding</keyword>
<dbReference type="STRING" id="158441.A0A226ECX2"/>
<dbReference type="SUPFAM" id="SSF51126">
    <property type="entry name" value="Pectin lyase-like"/>
    <property type="match status" value="1"/>
</dbReference>
<evidence type="ECO:0000256" key="3">
    <source>
        <dbReference type="ARBA" id="ARBA00022679"/>
    </source>
</evidence>
<dbReference type="PROSITE" id="PS00107">
    <property type="entry name" value="PROTEIN_KINASE_ATP"/>
    <property type="match status" value="1"/>
</dbReference>
<evidence type="ECO:0000256" key="2">
    <source>
        <dbReference type="ARBA" id="ARBA00022527"/>
    </source>
</evidence>
<evidence type="ECO:0000256" key="6">
    <source>
        <dbReference type="ARBA" id="ARBA00022840"/>
    </source>
</evidence>
<keyword evidence="10" id="KW-1185">Reference proteome</keyword>
<dbReference type="EMBL" id="LNIX01000005">
    <property type="protein sequence ID" value="OXA54907.1"/>
    <property type="molecule type" value="Genomic_DNA"/>
</dbReference>
<dbReference type="PANTHER" id="PTHR11042">
    <property type="entry name" value="EUKARYOTIC TRANSLATION INITIATION FACTOR 2-ALPHA KINASE EIF2-ALPHA KINASE -RELATED"/>
    <property type="match status" value="1"/>
</dbReference>
<dbReference type="InterPro" id="IPR017441">
    <property type="entry name" value="Protein_kinase_ATP_BS"/>
</dbReference>
<gene>
    <name evidence="9" type="ORF">Fcan01_11394</name>
</gene>
<dbReference type="AlphaFoldDB" id="A0A226ECX2"/>
<keyword evidence="5 9" id="KW-0418">Kinase</keyword>
<evidence type="ECO:0000256" key="7">
    <source>
        <dbReference type="PROSITE-ProRule" id="PRU10141"/>
    </source>
</evidence>
<dbReference type="SMART" id="SM00220">
    <property type="entry name" value="S_TKc"/>
    <property type="match status" value="1"/>
</dbReference>
<keyword evidence="3" id="KW-0808">Transferase</keyword>
<dbReference type="Proteomes" id="UP000198287">
    <property type="component" value="Unassembled WGS sequence"/>
</dbReference>
<dbReference type="InterPro" id="IPR050339">
    <property type="entry name" value="CC_SR_Kinase"/>
</dbReference>
<protein>
    <recommendedName>
        <fullName evidence="1">non-specific serine/threonine protein kinase</fullName>
        <ecNumber evidence="1">2.7.11.1</ecNumber>
    </recommendedName>
</protein>
<keyword evidence="2" id="KW-0723">Serine/threonine-protein kinase</keyword>
<evidence type="ECO:0000256" key="5">
    <source>
        <dbReference type="ARBA" id="ARBA00022777"/>
    </source>
</evidence>
<dbReference type="GO" id="GO:0004694">
    <property type="term" value="F:eukaryotic translation initiation factor 2alpha kinase activity"/>
    <property type="evidence" value="ECO:0007669"/>
    <property type="project" value="TreeGrafter"/>
</dbReference>
<feature type="domain" description="Protein kinase" evidence="8">
    <location>
        <begin position="331"/>
        <end position="646"/>
    </location>
</feature>
<dbReference type="PANTHER" id="PTHR11042:SF160">
    <property type="entry name" value="EUKARYOTIC TRANSLATION INITIATION FACTOR 2-ALPHA KINASE 1"/>
    <property type="match status" value="1"/>
</dbReference>
<keyword evidence="6 7" id="KW-0067">ATP-binding</keyword>
<name>A0A226ECX2_FOLCA</name>
<proteinExistence type="predicted"/>
<reference evidence="9 10" key="1">
    <citation type="submission" date="2015-12" db="EMBL/GenBank/DDBJ databases">
        <title>The genome of Folsomia candida.</title>
        <authorList>
            <person name="Faddeeva A."/>
            <person name="Derks M.F."/>
            <person name="Anvar Y."/>
            <person name="Smit S."/>
            <person name="Van Straalen N."/>
            <person name="Roelofs D."/>
        </authorList>
    </citation>
    <scope>NUCLEOTIDE SEQUENCE [LARGE SCALE GENOMIC DNA]</scope>
    <source>
        <strain evidence="9 10">VU population</strain>
        <tissue evidence="9">Whole body</tissue>
    </source>
</reference>
<evidence type="ECO:0000313" key="9">
    <source>
        <dbReference type="EMBL" id="OXA54907.1"/>
    </source>
</evidence>
<comment type="caution">
    <text evidence="9">The sequence shown here is derived from an EMBL/GenBank/DDBJ whole genome shotgun (WGS) entry which is preliminary data.</text>
</comment>
<dbReference type="Gene3D" id="1.10.510.10">
    <property type="entry name" value="Transferase(Phosphotransferase) domain 1"/>
    <property type="match status" value="2"/>
</dbReference>
<evidence type="ECO:0000256" key="1">
    <source>
        <dbReference type="ARBA" id="ARBA00012513"/>
    </source>
</evidence>
<dbReference type="InterPro" id="IPR000719">
    <property type="entry name" value="Prot_kinase_dom"/>
</dbReference>
<evidence type="ECO:0000256" key="4">
    <source>
        <dbReference type="ARBA" id="ARBA00022741"/>
    </source>
</evidence>
<dbReference type="GO" id="GO:0005524">
    <property type="term" value="F:ATP binding"/>
    <property type="evidence" value="ECO:0007669"/>
    <property type="project" value="UniProtKB-UniRule"/>
</dbReference>
<evidence type="ECO:0000313" key="10">
    <source>
        <dbReference type="Proteomes" id="UP000198287"/>
    </source>
</evidence>
<dbReference type="InterPro" id="IPR011050">
    <property type="entry name" value="Pectin_lyase_fold/virulence"/>
</dbReference>
<dbReference type="InterPro" id="IPR011009">
    <property type="entry name" value="Kinase-like_dom_sf"/>
</dbReference>
<dbReference type="EC" id="2.7.11.1" evidence="1"/>
<feature type="binding site" evidence="7">
    <location>
        <position position="360"/>
    </location>
    <ligand>
        <name>ATP</name>
        <dbReference type="ChEBI" id="CHEBI:30616"/>
    </ligand>
</feature>
<dbReference type="GO" id="GO:0005737">
    <property type="term" value="C:cytoplasm"/>
    <property type="evidence" value="ECO:0007669"/>
    <property type="project" value="TreeGrafter"/>
</dbReference>
<dbReference type="OrthoDB" id="10252171at2759"/>
<evidence type="ECO:0000259" key="8">
    <source>
        <dbReference type="PROSITE" id="PS50011"/>
    </source>
</evidence>
<sequence length="915" mass="103986">MDSEGNLEKETTELVETQTDTFSDKTWTEFPRLTIFHDNLADIPPVLMRFLIKGEYAQRNLDEIRRYQSSLHLLKKRCEFIMPTLHFQEGIMTRKSIKGWHSDFEEADRFAKYKDQKDFDMILIGSPAFEQHHPLQTWIANHSHHTHFTDPTEALEIYQYQIAILRGLVDGVKFLHQNGIIHGELNSNNLVFQWNNAQKYCLPVQIIHTGFGPKFVAPEWKSGDVLTKEGDLYAMGFLIRTIAFLVNPDKHGRTYSWSRSPFVMMGYGDMEHPILINAGNLVKSLVSEDIQERITQMEDVNIEISEEISQLPNSAVRAVQLTRDHDFFKNIKIEQELGRGGYGVVFQAQNIKVGLQSAVKILQPLGPGQVLSSVTPLLSEKEDLVDEFRKCEFLYHPNIVRLFQFAFMQASRQELASFFPEDSEEETIERLKPVGDLEYELPCLEMELCGLSLRSWLDDGKIDAIEKSRLYIAQIRIIHGIIEGMKFLHYKDILHRDLNPNNVFFSGGRYEFPVKVGDFGLSQILFATVPNSKDNTQGRTDNYSLTEGIGTFAYRAPEISDGHYGKQADIFSLGLTIWEVAQRINVSKRRQLFDTLVNHGDHSVVDNHPLIYKIKERIIQMTKKDPQQRIKEIQDIKWRNTVGPIVVHSEPGELFTLLQTVEKGSSLKLTKGIFESSLPFKVTSKNISIIGEEIEETIIKGIMEISNGCTLANFSIGHTHGDDALRLAGDANSVTNLKVTSKRFGISVGGNENVLSKVTIVTEHMGLRVSGIRHKFKNVEILSATYGAFFTRRSTNCDVISIRIVDSRQALTISGEGHTFKNIYLVLQKRREGAHDGIVFQDDASNCNVEIEVWEGYVKEGDVHLRCDDKSGNSRVDLGNTNAVIINHGRNMEIISPNGRYIEKDDYPRSWGCGS</sequence>